<proteinExistence type="predicted"/>
<gene>
    <name evidence="1" type="ORF">TM448A04414_0013</name>
</gene>
<accession>A0A6H2A3Q5</accession>
<organism evidence="1">
    <name type="scientific">viral metagenome</name>
    <dbReference type="NCBI Taxonomy" id="1070528"/>
    <lineage>
        <taxon>unclassified sequences</taxon>
        <taxon>metagenomes</taxon>
        <taxon>organismal metagenomes</taxon>
    </lineage>
</organism>
<evidence type="ECO:0000313" key="1">
    <source>
        <dbReference type="EMBL" id="QJA54145.1"/>
    </source>
</evidence>
<protein>
    <submittedName>
        <fullName evidence="1">Uncharacterized protein</fullName>
    </submittedName>
</protein>
<reference evidence="1" key="1">
    <citation type="submission" date="2020-03" db="EMBL/GenBank/DDBJ databases">
        <title>The deep terrestrial virosphere.</title>
        <authorList>
            <person name="Holmfeldt K."/>
            <person name="Nilsson E."/>
            <person name="Simone D."/>
            <person name="Lopez-Fernandez M."/>
            <person name="Wu X."/>
            <person name="de Brujin I."/>
            <person name="Lundin D."/>
            <person name="Andersson A."/>
            <person name="Bertilsson S."/>
            <person name="Dopson M."/>
        </authorList>
    </citation>
    <scope>NUCLEOTIDE SEQUENCE</scope>
    <source>
        <strain evidence="1">TM448A04414</strain>
    </source>
</reference>
<sequence length="75" mass="8945">MKNKDNMNDSEYLKQVGIEFPKDFVFTQDDWKDFYFTLSEFKYRVMRRHGLDPLDIVTPSGSGRVIYNKRSERGS</sequence>
<name>A0A6H2A3Q5_9ZZZZ</name>
<dbReference type="AlphaFoldDB" id="A0A6H2A3Q5"/>
<dbReference type="EMBL" id="MT144480">
    <property type="protein sequence ID" value="QJA54145.1"/>
    <property type="molecule type" value="Genomic_DNA"/>
</dbReference>